<evidence type="ECO:0000313" key="6">
    <source>
        <dbReference type="Proteomes" id="UP000040576"/>
    </source>
</evidence>
<dbReference type="PATRIC" id="fig|35841.9.peg.3278"/>
<dbReference type="Pfam" id="PF02036">
    <property type="entry name" value="SCP2"/>
    <property type="match status" value="1"/>
</dbReference>
<accession>A0A090KN74</accession>
<dbReference type="SUPFAM" id="SSF55718">
    <property type="entry name" value="SCP-like"/>
    <property type="match status" value="1"/>
</dbReference>
<dbReference type="PANTHER" id="PTHR42808:SF3">
    <property type="entry name" value="HYDROXYSTEROID DEHYDROGENASE-LIKE PROTEIN 2"/>
    <property type="match status" value="1"/>
</dbReference>
<feature type="domain" description="SCP2" evidence="4">
    <location>
        <begin position="14"/>
        <end position="113"/>
    </location>
</feature>
<evidence type="ECO:0000256" key="1">
    <source>
        <dbReference type="ARBA" id="ARBA00006484"/>
    </source>
</evidence>
<keyword evidence="2" id="KW-0521">NADP</keyword>
<dbReference type="EMBL" id="CCRF01000010">
    <property type="protein sequence ID" value="CEE00139.1"/>
    <property type="molecule type" value="Genomic_DNA"/>
</dbReference>
<protein>
    <recommendedName>
        <fullName evidence="4">SCP2 domain-containing protein</fullName>
    </recommendedName>
</protein>
<name>A0A090KN74_9BACI</name>
<keyword evidence="6" id="KW-1185">Reference proteome</keyword>
<reference evidence="5 6" key="1">
    <citation type="submission" date="2014-07" db="EMBL/GenBank/DDBJ databases">
        <authorList>
            <person name="Wibberg Daniel"/>
        </authorList>
    </citation>
    <scope>NUCLEOTIDE SEQUENCE [LARGE SCALE GENOMIC DNA]</scope>
</reference>
<dbReference type="AlphaFoldDB" id="A0A090KN74"/>
<dbReference type="InterPro" id="IPR036527">
    <property type="entry name" value="SCP2_sterol-bd_dom_sf"/>
</dbReference>
<gene>
    <name evidence="5" type="ORF">BT1A1_0278</name>
</gene>
<evidence type="ECO:0000256" key="2">
    <source>
        <dbReference type="ARBA" id="ARBA00022857"/>
    </source>
</evidence>
<evidence type="ECO:0000256" key="3">
    <source>
        <dbReference type="ARBA" id="ARBA00023002"/>
    </source>
</evidence>
<dbReference type="InterPro" id="IPR051935">
    <property type="entry name" value="HSDL2"/>
</dbReference>
<sequence>MSEQVTNASLAEIKQYIEKELNENPAPIADVNVVYQFDLTGDEEDSFQLQLNGGQAKVVPTSETTADCTLVMSADSFRKFLTGKLSGTVAFMTGKLKIKGELAKAMKLEQILKQYNING</sequence>
<organism evidence="5 6">
    <name type="scientific">Caldibacillus thermoamylovorans</name>
    <dbReference type="NCBI Taxonomy" id="35841"/>
    <lineage>
        <taxon>Bacteria</taxon>
        <taxon>Bacillati</taxon>
        <taxon>Bacillota</taxon>
        <taxon>Bacilli</taxon>
        <taxon>Bacillales</taxon>
        <taxon>Bacillaceae</taxon>
        <taxon>Caldibacillus</taxon>
    </lineage>
</organism>
<evidence type="ECO:0000259" key="4">
    <source>
        <dbReference type="Pfam" id="PF02036"/>
    </source>
</evidence>
<dbReference type="RefSeq" id="WP_034767301.1">
    <property type="nucleotide sequence ID" value="NZ_CCRF01000010.1"/>
</dbReference>
<evidence type="ECO:0000313" key="5">
    <source>
        <dbReference type="EMBL" id="CEE00139.1"/>
    </source>
</evidence>
<dbReference type="InterPro" id="IPR003033">
    <property type="entry name" value="SCP2_sterol-bd_dom"/>
</dbReference>
<comment type="similarity">
    <text evidence="1">Belongs to the short-chain dehydrogenases/reductases (SDR) family.</text>
</comment>
<dbReference type="PANTHER" id="PTHR42808">
    <property type="entry name" value="HYDROXYSTEROID DEHYDROGENASE-LIKE PROTEIN 2"/>
    <property type="match status" value="1"/>
</dbReference>
<proteinExistence type="inferred from homology"/>
<dbReference type="GO" id="GO:0016491">
    <property type="term" value="F:oxidoreductase activity"/>
    <property type="evidence" value="ECO:0007669"/>
    <property type="project" value="UniProtKB-KW"/>
</dbReference>
<dbReference type="Gene3D" id="3.30.1050.10">
    <property type="entry name" value="SCP2 sterol-binding domain"/>
    <property type="match status" value="1"/>
</dbReference>
<dbReference type="Proteomes" id="UP000040576">
    <property type="component" value="Unassembled WGS sequence"/>
</dbReference>
<keyword evidence="3" id="KW-0560">Oxidoreductase</keyword>